<evidence type="ECO:0000313" key="1">
    <source>
        <dbReference type="EMBL" id="KAK1860672.1"/>
    </source>
</evidence>
<keyword evidence="2" id="KW-1185">Reference proteome</keyword>
<comment type="caution">
    <text evidence="1">The sequence shown here is derived from an EMBL/GenBank/DDBJ whole genome shotgun (WGS) entry which is preliminary data.</text>
</comment>
<gene>
    <name evidence="1" type="ORF">I4F81_003260</name>
</gene>
<evidence type="ECO:0000313" key="2">
    <source>
        <dbReference type="Proteomes" id="UP000798662"/>
    </source>
</evidence>
<dbReference type="EMBL" id="CM020618">
    <property type="protein sequence ID" value="KAK1860672.1"/>
    <property type="molecule type" value="Genomic_DNA"/>
</dbReference>
<protein>
    <submittedName>
        <fullName evidence="1">Uncharacterized protein</fullName>
    </submittedName>
</protein>
<reference evidence="1" key="1">
    <citation type="submission" date="2019-11" db="EMBL/GenBank/DDBJ databases">
        <title>Nori genome reveals adaptations in red seaweeds to the harsh intertidal environment.</title>
        <authorList>
            <person name="Wang D."/>
            <person name="Mao Y."/>
        </authorList>
    </citation>
    <scope>NUCLEOTIDE SEQUENCE</scope>
    <source>
        <tissue evidence="1">Gametophyte</tissue>
    </source>
</reference>
<organism evidence="1 2">
    <name type="scientific">Pyropia yezoensis</name>
    <name type="common">Susabi-nori</name>
    <name type="synonym">Porphyra yezoensis</name>
    <dbReference type="NCBI Taxonomy" id="2788"/>
    <lineage>
        <taxon>Eukaryota</taxon>
        <taxon>Rhodophyta</taxon>
        <taxon>Bangiophyceae</taxon>
        <taxon>Bangiales</taxon>
        <taxon>Bangiaceae</taxon>
        <taxon>Pyropia</taxon>
    </lineage>
</organism>
<proteinExistence type="predicted"/>
<name>A0ACC3BS12_PYRYE</name>
<accession>A0ACC3BS12</accession>
<dbReference type="Proteomes" id="UP000798662">
    <property type="component" value="Chromosome 1"/>
</dbReference>
<sequence length="415" mass="43338">MAFAVAAPTRPRVTSGRRALPWSRPSSAPPVASPSPSVWRARHAAARVTMASPPPPPSSPPQTPTSLVGANPIFAQTMLRIADPARSGPFYTDILGMTHLTTLEFPDLKFSLYFYGYPPADEAPAPPASAPQADRAAWLWARPYPTVELTHNWGTEDPASGFGGYDNGNDAESGGRGYGHLGVIVDDPVAAVGAMEAAGVKVTRPAGPFQDVGVLAFVADPDGYLVEIISRVGPAAGGATGASAGLVGPDPVLAQTMLRVRDPGASVAFYRRLGLTYLTALSFDSFSLHFLGAPPVEPPATEAGSDDRPTRASWLWGFRSPTVELTHNHGTETDAAFGGYHNGNSEPRGFGHLGFIVSDVGAAVDALRAAGHRVVREAGPFADAGVIAFVADPDGYLVELIQREGGEGAPYAKPI</sequence>